<dbReference type="Gene3D" id="3.40.630.30">
    <property type="match status" value="1"/>
</dbReference>
<dbReference type="Proteomes" id="UP000596063">
    <property type="component" value="Chromosome"/>
</dbReference>
<dbReference type="SUPFAM" id="SSF55729">
    <property type="entry name" value="Acyl-CoA N-acyltransferases (Nat)"/>
    <property type="match status" value="1"/>
</dbReference>
<proteinExistence type="predicted"/>
<keyword evidence="3" id="KW-1185">Reference proteome</keyword>
<dbReference type="GO" id="GO:0016747">
    <property type="term" value="F:acyltransferase activity, transferring groups other than amino-acyl groups"/>
    <property type="evidence" value="ECO:0007669"/>
    <property type="project" value="InterPro"/>
</dbReference>
<organism evidence="2 3">
    <name type="scientific">Spongiibacter nanhainus</name>
    <dbReference type="NCBI Taxonomy" id="2794344"/>
    <lineage>
        <taxon>Bacteria</taxon>
        <taxon>Pseudomonadati</taxon>
        <taxon>Pseudomonadota</taxon>
        <taxon>Gammaproteobacteria</taxon>
        <taxon>Cellvibrionales</taxon>
        <taxon>Spongiibacteraceae</taxon>
        <taxon>Spongiibacter</taxon>
    </lineage>
</organism>
<dbReference type="InterPro" id="IPR000182">
    <property type="entry name" value="GNAT_dom"/>
</dbReference>
<dbReference type="AlphaFoldDB" id="A0A7T4UR00"/>
<dbReference type="RefSeq" id="WP_198570217.1">
    <property type="nucleotide sequence ID" value="NZ_CP066167.1"/>
</dbReference>
<evidence type="ECO:0000313" key="3">
    <source>
        <dbReference type="Proteomes" id="UP000596063"/>
    </source>
</evidence>
<dbReference type="InterPro" id="IPR016181">
    <property type="entry name" value="Acyl_CoA_acyltransferase"/>
</dbReference>
<gene>
    <name evidence="2" type="ORF">I6N98_02340</name>
</gene>
<protein>
    <submittedName>
        <fullName evidence="2">Acetyl-CoA sensor PanZ family protein</fullName>
    </submittedName>
</protein>
<accession>A0A7T4UR00</accession>
<dbReference type="KEGG" id="snan:I6N98_02340"/>
<name>A0A7T4UR00_9GAMM</name>
<dbReference type="Pfam" id="PF12568">
    <property type="entry name" value="PanZ"/>
    <property type="match status" value="1"/>
</dbReference>
<evidence type="ECO:0000313" key="2">
    <source>
        <dbReference type="EMBL" id="QQD18728.1"/>
    </source>
</evidence>
<dbReference type="InterPro" id="IPR040448">
    <property type="entry name" value="PanZ_GNAT"/>
</dbReference>
<dbReference type="PROSITE" id="PS51186">
    <property type="entry name" value="GNAT"/>
    <property type="match status" value="1"/>
</dbReference>
<dbReference type="EMBL" id="CP066167">
    <property type="protein sequence ID" value="QQD18728.1"/>
    <property type="molecule type" value="Genomic_DNA"/>
</dbReference>
<sequence length="132" mass="14703">MPVYAEIISQPEPADADDIALLYPKDSDKLLAAADKGKLILVGGRFNGRLIAALTLTPIHDGDYQMARLTVREITRGRGVARQLLIQTFKQLPDDLKSISADLRSAPGLVNLFSDLGFTQVSTYWRWQRPQH</sequence>
<feature type="domain" description="N-acetyltransferase" evidence="1">
    <location>
        <begin position="1"/>
        <end position="132"/>
    </location>
</feature>
<evidence type="ECO:0000259" key="1">
    <source>
        <dbReference type="PROSITE" id="PS51186"/>
    </source>
</evidence>
<reference evidence="2 3" key="1">
    <citation type="submission" date="2020-12" db="EMBL/GenBank/DDBJ databases">
        <authorList>
            <person name="Shan Y."/>
        </authorList>
    </citation>
    <scope>NUCLEOTIDE SEQUENCE [LARGE SCALE GENOMIC DNA]</scope>
    <source>
        <strain evidence="3">csc3.9</strain>
    </source>
</reference>